<dbReference type="PROSITE" id="PS00062">
    <property type="entry name" value="ALDOKETO_REDUCTASE_2"/>
    <property type="match status" value="1"/>
</dbReference>
<dbReference type="InterPro" id="IPR018170">
    <property type="entry name" value="Aldo/ket_reductase_CS"/>
</dbReference>
<dbReference type="CDD" id="cd19120">
    <property type="entry name" value="AKR_AKR3C2-3"/>
    <property type="match status" value="1"/>
</dbReference>
<reference evidence="5 6" key="1">
    <citation type="submission" date="2014-04" db="EMBL/GenBank/DDBJ databases">
        <authorList>
            <consortium name="DOE Joint Genome Institute"/>
            <person name="Kuo A."/>
            <person name="Kohler A."/>
            <person name="Nagy L.G."/>
            <person name="Floudas D."/>
            <person name="Copeland A."/>
            <person name="Barry K.W."/>
            <person name="Cichocki N."/>
            <person name="Veneault-Fourrey C."/>
            <person name="LaButti K."/>
            <person name="Lindquist E.A."/>
            <person name="Lipzen A."/>
            <person name="Lundell T."/>
            <person name="Morin E."/>
            <person name="Murat C."/>
            <person name="Sun H."/>
            <person name="Tunlid A."/>
            <person name="Henrissat B."/>
            <person name="Grigoriev I.V."/>
            <person name="Hibbett D.S."/>
            <person name="Martin F."/>
            <person name="Nordberg H.P."/>
            <person name="Cantor M.N."/>
            <person name="Hua S.X."/>
        </authorList>
    </citation>
    <scope>NUCLEOTIDE SEQUENCE [LARGE SCALE GENOMIC DNA]</scope>
    <source>
        <strain evidence="5 6">Foug A</strain>
    </source>
</reference>
<dbReference type="HOGENOM" id="CLU_023205_0_3_1"/>
<keyword evidence="6" id="KW-1185">Reference proteome</keyword>
<dbReference type="Pfam" id="PF00248">
    <property type="entry name" value="Aldo_ket_red"/>
    <property type="match status" value="1"/>
</dbReference>
<dbReference type="OrthoDB" id="416253at2759"/>
<evidence type="ECO:0000256" key="2">
    <source>
        <dbReference type="ARBA" id="ARBA00022857"/>
    </source>
</evidence>
<dbReference type="SUPFAM" id="SSF51430">
    <property type="entry name" value="NAD(P)-linked oxidoreductase"/>
    <property type="match status" value="1"/>
</dbReference>
<dbReference type="InterPro" id="IPR036812">
    <property type="entry name" value="NAD(P)_OxRdtase_dom_sf"/>
</dbReference>
<proteinExistence type="inferred from homology"/>
<dbReference type="PANTHER" id="PTHR43827:SF3">
    <property type="entry name" value="NADP-DEPENDENT OXIDOREDUCTASE DOMAIN-CONTAINING PROTEIN"/>
    <property type="match status" value="1"/>
</dbReference>
<dbReference type="PRINTS" id="PR00069">
    <property type="entry name" value="ALDKETRDTASE"/>
</dbReference>
<accession>A0A0C3CUB9</accession>
<reference evidence="6" key="2">
    <citation type="submission" date="2015-01" db="EMBL/GenBank/DDBJ databases">
        <title>Evolutionary Origins and Diversification of the Mycorrhizal Mutualists.</title>
        <authorList>
            <consortium name="DOE Joint Genome Institute"/>
            <consortium name="Mycorrhizal Genomics Consortium"/>
            <person name="Kohler A."/>
            <person name="Kuo A."/>
            <person name="Nagy L.G."/>
            <person name="Floudas D."/>
            <person name="Copeland A."/>
            <person name="Barry K.W."/>
            <person name="Cichocki N."/>
            <person name="Veneault-Fourrey C."/>
            <person name="LaButti K."/>
            <person name="Lindquist E.A."/>
            <person name="Lipzen A."/>
            <person name="Lundell T."/>
            <person name="Morin E."/>
            <person name="Murat C."/>
            <person name="Riley R."/>
            <person name="Ohm R."/>
            <person name="Sun H."/>
            <person name="Tunlid A."/>
            <person name="Henrissat B."/>
            <person name="Grigoriev I.V."/>
            <person name="Hibbett D.S."/>
            <person name="Martin F."/>
        </authorList>
    </citation>
    <scope>NUCLEOTIDE SEQUENCE [LARGE SCALE GENOMIC DNA]</scope>
    <source>
        <strain evidence="6">Foug A</strain>
    </source>
</reference>
<name>A0A0C3CUB9_9AGAM</name>
<evidence type="ECO:0000313" key="5">
    <source>
        <dbReference type="EMBL" id="KIM52130.1"/>
    </source>
</evidence>
<dbReference type="STRING" id="1036808.A0A0C3CUB9"/>
<dbReference type="InterPro" id="IPR023210">
    <property type="entry name" value="NADP_OxRdtase_dom"/>
</dbReference>
<comment type="similarity">
    <text evidence="1">Belongs to the aldo/keto reductase family.</text>
</comment>
<protein>
    <recommendedName>
        <fullName evidence="4">NADP-dependent oxidoreductase domain-containing protein</fullName>
    </recommendedName>
</protein>
<dbReference type="AlphaFoldDB" id="A0A0C3CUB9"/>
<dbReference type="InterPro" id="IPR036085">
    <property type="entry name" value="PAZ_dom_sf"/>
</dbReference>
<evidence type="ECO:0000313" key="6">
    <source>
        <dbReference type="Proteomes" id="UP000053989"/>
    </source>
</evidence>
<dbReference type="PANTHER" id="PTHR43827">
    <property type="entry name" value="2,5-DIKETO-D-GLUCONIC ACID REDUCTASE"/>
    <property type="match status" value="1"/>
</dbReference>
<dbReference type="EMBL" id="KN822223">
    <property type="protein sequence ID" value="KIM52130.1"/>
    <property type="molecule type" value="Genomic_DNA"/>
</dbReference>
<gene>
    <name evidence="5" type="ORF">SCLCIDRAFT_32899</name>
</gene>
<dbReference type="CDD" id="cd02846">
    <property type="entry name" value="PAZ_argonaute_like"/>
    <property type="match status" value="1"/>
</dbReference>
<dbReference type="InterPro" id="IPR044494">
    <property type="entry name" value="AKR3C2/3"/>
</dbReference>
<dbReference type="InterPro" id="IPR020471">
    <property type="entry name" value="AKR"/>
</dbReference>
<feature type="domain" description="NADP-dependent oxidoreductase" evidence="4">
    <location>
        <begin position="29"/>
        <end position="271"/>
    </location>
</feature>
<dbReference type="InParanoid" id="A0A0C3CUB9"/>
<dbReference type="Gene3D" id="3.20.20.100">
    <property type="entry name" value="NADP-dependent oxidoreductase domain"/>
    <property type="match status" value="1"/>
</dbReference>
<dbReference type="FunCoup" id="A0A0C3CUB9">
    <property type="interactions" value="192"/>
</dbReference>
<sequence length="362" mass="40776">MTVSTLTLNDGNEVPWIAFGTGTALYCKDVQHPVTLALQSGFMHLDTAQEYRNEETMGSAITTSGKPWSELFVTTKLGELQGEATPKGALEVSLSKLGLTHVNLYLVHHPHVHIGRLKEVWKGMEEAKNAGLTKSIGVSNFTVDHLREILEVATIPPAVNQIEVQPYILKALQPNFALHKQHNIITAAFGGLSPLFHGKGGPLDPVIENIRVWLERTWGTPVSDSQVLIKFLQQRDILVVTTSSKMEHMQEYLDTENVPDLTPEEIQEIEGAGAQLHRRFFKRCHAPNMFGTVDIGIISPAFRKLKSFFKNIFIGLKHLELRKRKIADVIPHTGYYEFKKDSDANDMTVQQYYRETYNIHIK</sequence>
<keyword evidence="3" id="KW-0560">Oxidoreductase</keyword>
<dbReference type="Proteomes" id="UP000053989">
    <property type="component" value="Unassembled WGS sequence"/>
</dbReference>
<keyword evidence="2" id="KW-0521">NADP</keyword>
<organism evidence="5 6">
    <name type="scientific">Scleroderma citrinum Foug A</name>
    <dbReference type="NCBI Taxonomy" id="1036808"/>
    <lineage>
        <taxon>Eukaryota</taxon>
        <taxon>Fungi</taxon>
        <taxon>Dikarya</taxon>
        <taxon>Basidiomycota</taxon>
        <taxon>Agaricomycotina</taxon>
        <taxon>Agaricomycetes</taxon>
        <taxon>Agaricomycetidae</taxon>
        <taxon>Boletales</taxon>
        <taxon>Sclerodermatineae</taxon>
        <taxon>Sclerodermataceae</taxon>
        <taxon>Scleroderma</taxon>
    </lineage>
</organism>
<dbReference type="GO" id="GO:0016652">
    <property type="term" value="F:oxidoreductase activity, acting on NAD(P)H as acceptor"/>
    <property type="evidence" value="ECO:0007669"/>
    <property type="project" value="InterPro"/>
</dbReference>
<dbReference type="Gene3D" id="2.170.260.10">
    <property type="entry name" value="paz domain"/>
    <property type="match status" value="1"/>
</dbReference>
<evidence type="ECO:0000256" key="1">
    <source>
        <dbReference type="ARBA" id="ARBA00007905"/>
    </source>
</evidence>
<dbReference type="SUPFAM" id="SSF101690">
    <property type="entry name" value="PAZ domain"/>
    <property type="match status" value="1"/>
</dbReference>
<dbReference type="GO" id="GO:0016616">
    <property type="term" value="F:oxidoreductase activity, acting on the CH-OH group of donors, NAD or NADP as acceptor"/>
    <property type="evidence" value="ECO:0007669"/>
    <property type="project" value="UniProtKB-ARBA"/>
</dbReference>
<evidence type="ECO:0000256" key="3">
    <source>
        <dbReference type="ARBA" id="ARBA00023002"/>
    </source>
</evidence>
<evidence type="ECO:0000259" key="4">
    <source>
        <dbReference type="Pfam" id="PF00248"/>
    </source>
</evidence>